<evidence type="ECO:0000313" key="2">
    <source>
        <dbReference type="EMBL" id="MBM7035018.1"/>
    </source>
</evidence>
<protein>
    <recommendedName>
        <fullName evidence="1">DUF7661 domain-containing protein</fullName>
    </recommendedName>
</protein>
<organism evidence="2 3">
    <name type="scientific">Vibrio ulleungensis</name>
    <dbReference type="NCBI Taxonomy" id="2807619"/>
    <lineage>
        <taxon>Bacteria</taxon>
        <taxon>Pseudomonadati</taxon>
        <taxon>Pseudomonadota</taxon>
        <taxon>Gammaproteobacteria</taxon>
        <taxon>Vibrionales</taxon>
        <taxon>Vibrionaceae</taxon>
        <taxon>Vibrio</taxon>
    </lineage>
</organism>
<dbReference type="RefSeq" id="WP_205156659.1">
    <property type="nucleotide sequence ID" value="NZ_JAFEUM010000001.1"/>
</dbReference>
<proteinExistence type="predicted"/>
<dbReference type="Proteomes" id="UP000809621">
    <property type="component" value="Unassembled WGS sequence"/>
</dbReference>
<reference evidence="2 3" key="1">
    <citation type="submission" date="2021-02" db="EMBL/GenBank/DDBJ databases">
        <authorList>
            <person name="Park J.-S."/>
        </authorList>
    </citation>
    <scope>NUCLEOTIDE SEQUENCE [LARGE SCALE GENOMIC DNA]</scope>
    <source>
        <strain evidence="2 3">188UL20-2</strain>
    </source>
</reference>
<dbReference type="Pfam" id="PF24697">
    <property type="entry name" value="DUF7661"/>
    <property type="match status" value="1"/>
</dbReference>
<sequence>MIIKFNVFGKAMSVHRKEHQWHLYNESATGLRSRVYDVVIPSELEATELGRYLDDIYHEYASEKHPSVVKVG</sequence>
<dbReference type="InterPro" id="IPR056078">
    <property type="entry name" value="DUF7661"/>
</dbReference>
<dbReference type="EMBL" id="JAFEUM010000001">
    <property type="protein sequence ID" value="MBM7035018.1"/>
    <property type="molecule type" value="Genomic_DNA"/>
</dbReference>
<gene>
    <name evidence="2" type="ORF">JQC93_01260</name>
</gene>
<keyword evidence="3" id="KW-1185">Reference proteome</keyword>
<comment type="caution">
    <text evidence="2">The sequence shown here is derived from an EMBL/GenBank/DDBJ whole genome shotgun (WGS) entry which is preliminary data.</text>
</comment>
<accession>A0ABS2HFX0</accession>
<evidence type="ECO:0000313" key="3">
    <source>
        <dbReference type="Proteomes" id="UP000809621"/>
    </source>
</evidence>
<name>A0ABS2HFX0_9VIBR</name>
<evidence type="ECO:0000259" key="1">
    <source>
        <dbReference type="Pfam" id="PF24697"/>
    </source>
</evidence>
<feature type="domain" description="DUF7661" evidence="1">
    <location>
        <begin position="3"/>
        <end position="71"/>
    </location>
</feature>